<reference evidence="1 2" key="1">
    <citation type="journal article" date="2016" name="Mol. Biol. Evol.">
        <title>Comparative Genomics of Early-Diverging Mushroom-Forming Fungi Provides Insights into the Origins of Lignocellulose Decay Capabilities.</title>
        <authorList>
            <person name="Nagy L.G."/>
            <person name="Riley R."/>
            <person name="Tritt A."/>
            <person name="Adam C."/>
            <person name="Daum C."/>
            <person name="Floudas D."/>
            <person name="Sun H."/>
            <person name="Yadav J.S."/>
            <person name="Pangilinan J."/>
            <person name="Larsson K.H."/>
            <person name="Matsuura K."/>
            <person name="Barry K."/>
            <person name="Labutti K."/>
            <person name="Kuo R."/>
            <person name="Ohm R.A."/>
            <person name="Bhattacharya S.S."/>
            <person name="Shirouzu T."/>
            <person name="Yoshinaga Y."/>
            <person name="Martin F.M."/>
            <person name="Grigoriev I.V."/>
            <person name="Hibbett D.S."/>
        </authorList>
    </citation>
    <scope>NUCLEOTIDE SEQUENCE [LARGE SCALE GENOMIC DNA]</scope>
    <source>
        <strain evidence="1 2">CBS 109695</strain>
    </source>
</reference>
<keyword evidence="2" id="KW-1185">Reference proteome</keyword>
<dbReference type="AlphaFoldDB" id="A0A166JXD4"/>
<sequence length="458" mass="50993">MQSVTGITSQPKSTLETFPCAELQRYITVQNLHFATWPAGKAAPETLQRVIQAWNSFVAPYTPIEGFQHEYPTSDILYDGVSVLLAAMARLSSVPMPRQKKDPLLPFIAMCPSICIWIQTLFACAQPTCPQHGVWLDLKLETRQMRYDAAFGALEFLTRPTSPTCSAANRMPGVMSTSAALWIAEGRDPSYTFGFQAAWLMRDPPEDSEQNVYYPPDLLKHIADRDLDHDAIINVMILRINGNLLQEQPDISSLGQDLLLLCVQVKADETATELSQNMRLSFLSRSTCAVEIANILSLILDKYTQIQSLFGQLLDPCLNIALILVEDKFAFHRISQLLDSAFFNLLARADGLLGPPAPGLLGPREVIERLVPTFLTRLSMHRSMFTRMRTELLPTRRRYKNQNGQLHTLFANFEAKLSSGKGKSGNTRRVPLPYAAVETLSVGLLIEGTHFAGALVAI</sequence>
<evidence type="ECO:0000313" key="1">
    <source>
        <dbReference type="EMBL" id="KZP21312.1"/>
    </source>
</evidence>
<proteinExistence type="predicted"/>
<evidence type="ECO:0000313" key="2">
    <source>
        <dbReference type="Proteomes" id="UP000076532"/>
    </source>
</evidence>
<accession>A0A166JXD4</accession>
<protein>
    <submittedName>
        <fullName evidence="1">Uncharacterized protein</fullName>
    </submittedName>
</protein>
<dbReference type="Proteomes" id="UP000076532">
    <property type="component" value="Unassembled WGS sequence"/>
</dbReference>
<gene>
    <name evidence="1" type="ORF">FIBSPDRAFT_509026</name>
</gene>
<dbReference type="EMBL" id="KV417548">
    <property type="protein sequence ID" value="KZP21312.1"/>
    <property type="molecule type" value="Genomic_DNA"/>
</dbReference>
<name>A0A166JXD4_9AGAM</name>
<organism evidence="1 2">
    <name type="scientific">Athelia psychrophila</name>
    <dbReference type="NCBI Taxonomy" id="1759441"/>
    <lineage>
        <taxon>Eukaryota</taxon>
        <taxon>Fungi</taxon>
        <taxon>Dikarya</taxon>
        <taxon>Basidiomycota</taxon>
        <taxon>Agaricomycotina</taxon>
        <taxon>Agaricomycetes</taxon>
        <taxon>Agaricomycetidae</taxon>
        <taxon>Atheliales</taxon>
        <taxon>Atheliaceae</taxon>
        <taxon>Athelia</taxon>
    </lineage>
</organism>